<dbReference type="Proteomes" id="UP000235392">
    <property type="component" value="Unassembled WGS sequence"/>
</dbReference>
<accession>A0A2N5TW90</accession>
<proteinExistence type="predicted"/>
<evidence type="ECO:0000313" key="2">
    <source>
        <dbReference type="Proteomes" id="UP000235392"/>
    </source>
</evidence>
<evidence type="ECO:0000313" key="1">
    <source>
        <dbReference type="EMBL" id="PLW29718.1"/>
    </source>
</evidence>
<protein>
    <submittedName>
        <fullName evidence="1">Uncharacterized protein</fullName>
    </submittedName>
</protein>
<sequence length="82" mass="9478">MAGEGDVEPEELISFFFLSKDWQSDRNFIFQTNEDRAFSLHFLCKTSSLIKMTKAGKWPIEYQAFFSSVPTAPFNANKTCKR</sequence>
<gene>
    <name evidence="1" type="ORF">PCASD_15588</name>
</gene>
<comment type="caution">
    <text evidence="1">The sequence shown here is derived from an EMBL/GenBank/DDBJ whole genome shotgun (WGS) entry which is preliminary data.</text>
</comment>
<organism evidence="1 2">
    <name type="scientific">Puccinia coronata f. sp. avenae</name>
    <dbReference type="NCBI Taxonomy" id="200324"/>
    <lineage>
        <taxon>Eukaryota</taxon>
        <taxon>Fungi</taxon>
        <taxon>Dikarya</taxon>
        <taxon>Basidiomycota</taxon>
        <taxon>Pucciniomycotina</taxon>
        <taxon>Pucciniomycetes</taxon>
        <taxon>Pucciniales</taxon>
        <taxon>Pucciniaceae</taxon>
        <taxon>Puccinia</taxon>
    </lineage>
</organism>
<reference evidence="1 2" key="1">
    <citation type="submission" date="2017-11" db="EMBL/GenBank/DDBJ databases">
        <title>De novo assembly and phasing of dikaryotic genomes from two isolates of Puccinia coronata f. sp. avenae, the causal agent of oat crown rust.</title>
        <authorList>
            <person name="Miller M.E."/>
            <person name="Zhang Y."/>
            <person name="Omidvar V."/>
            <person name="Sperschneider J."/>
            <person name="Schwessinger B."/>
            <person name="Raley C."/>
            <person name="Palmer J.M."/>
            <person name="Garnica D."/>
            <person name="Upadhyaya N."/>
            <person name="Rathjen J."/>
            <person name="Taylor J.M."/>
            <person name="Park R.F."/>
            <person name="Dodds P.N."/>
            <person name="Hirsch C.D."/>
            <person name="Kianian S.F."/>
            <person name="Figueroa M."/>
        </authorList>
    </citation>
    <scope>NUCLEOTIDE SEQUENCE [LARGE SCALE GENOMIC DNA]</scope>
    <source>
        <strain evidence="1">12SD80</strain>
    </source>
</reference>
<dbReference type="EMBL" id="PGCI01000321">
    <property type="protein sequence ID" value="PLW29718.1"/>
    <property type="molecule type" value="Genomic_DNA"/>
</dbReference>
<name>A0A2N5TW90_9BASI</name>
<dbReference type="AlphaFoldDB" id="A0A2N5TW90"/>